<evidence type="ECO:0000313" key="2">
    <source>
        <dbReference type="EMBL" id="MEE7491145.1"/>
    </source>
</evidence>
<comment type="caution">
    <text evidence="2">The sequence shown here is derived from an EMBL/GenBank/DDBJ whole genome shotgun (WGS) entry which is preliminary data.</text>
</comment>
<name>A0ABU7TN33_9HYPH</name>
<evidence type="ECO:0000256" key="1">
    <source>
        <dbReference type="SAM" id="SignalP"/>
    </source>
</evidence>
<reference evidence="2 3" key="1">
    <citation type="journal article" date="2012" name="Genet. Mol. Biol.">
        <title>Analysis of 16S rRNA and mxaF genes revealing insights into Methylobacterium niche-specific plant association.</title>
        <authorList>
            <person name="Dourado M.N."/>
            <person name="Andreote F.D."/>
            <person name="Dini-Andreote F."/>
            <person name="Conti R."/>
            <person name="Araujo J.M."/>
            <person name="Araujo W.L."/>
        </authorList>
    </citation>
    <scope>NUCLEOTIDE SEQUENCE [LARGE SCALE GENOMIC DNA]</scope>
    <source>
        <strain evidence="2 3">TC3-10</strain>
    </source>
</reference>
<protein>
    <recommendedName>
        <fullName evidence="4">Twin-arginine translocation signal domain-containing protein</fullName>
    </recommendedName>
</protein>
<keyword evidence="3" id="KW-1185">Reference proteome</keyword>
<feature type="signal peptide" evidence="1">
    <location>
        <begin position="1"/>
        <end position="19"/>
    </location>
</feature>
<dbReference type="RefSeq" id="WP_331301932.1">
    <property type="nucleotide sequence ID" value="NZ_MLCA01000006.1"/>
</dbReference>
<dbReference type="EMBL" id="MLCA01000006">
    <property type="protein sequence ID" value="MEE7491145.1"/>
    <property type="molecule type" value="Genomic_DNA"/>
</dbReference>
<evidence type="ECO:0008006" key="4">
    <source>
        <dbReference type="Google" id="ProtNLM"/>
    </source>
</evidence>
<dbReference type="InterPro" id="IPR006311">
    <property type="entry name" value="TAT_signal"/>
</dbReference>
<evidence type="ECO:0000313" key="3">
    <source>
        <dbReference type="Proteomes" id="UP001355206"/>
    </source>
</evidence>
<dbReference type="Proteomes" id="UP001355206">
    <property type="component" value="Unassembled WGS sequence"/>
</dbReference>
<feature type="chain" id="PRO_5045452189" description="Twin-arginine translocation signal domain-containing protein" evidence="1">
    <location>
        <begin position="20"/>
        <end position="196"/>
    </location>
</feature>
<organism evidence="2 3">
    <name type="scientific">Methylobacterium oryzae</name>
    <dbReference type="NCBI Taxonomy" id="334852"/>
    <lineage>
        <taxon>Bacteria</taxon>
        <taxon>Pseudomonadati</taxon>
        <taxon>Pseudomonadota</taxon>
        <taxon>Alphaproteobacteria</taxon>
        <taxon>Hyphomicrobiales</taxon>
        <taxon>Methylobacteriaceae</taxon>
        <taxon>Methylobacterium</taxon>
    </lineage>
</organism>
<accession>A0ABU7TN33</accession>
<sequence>MADLSRRAFLTAASAAAVAAGLPAGASVPVGPPTAAAVTRPLPTLAELKGWSERALVVLQKHYPEQIWGEVFLAEPDEGYGYHGLRIRCDCPNVSERWGCTRCAIASPGTPMIGGVTGYFEPEWDETTAYGLLSDIVRWEEKPPAMTDAEWMEVLALVGMTPASHAESMAALEREMSELAGQQDAMAAGYAEALHG</sequence>
<keyword evidence="1" id="KW-0732">Signal</keyword>
<proteinExistence type="predicted"/>
<dbReference type="PROSITE" id="PS51318">
    <property type="entry name" value="TAT"/>
    <property type="match status" value="1"/>
</dbReference>
<gene>
    <name evidence="2" type="ORF">MOTC310_11990</name>
</gene>